<feature type="transmembrane region" description="Helical" evidence="1">
    <location>
        <begin position="401"/>
        <end position="423"/>
    </location>
</feature>
<evidence type="ECO:0000313" key="2">
    <source>
        <dbReference type="EMBL" id="QDS89368.1"/>
    </source>
</evidence>
<proteinExistence type="predicted"/>
<keyword evidence="3" id="KW-1185">Reference proteome</keyword>
<dbReference type="RefSeq" id="WP_145347051.1">
    <property type="nucleotide sequence ID" value="NZ_CP036261.1"/>
</dbReference>
<gene>
    <name evidence="2" type="ORF">EC9_35670</name>
</gene>
<evidence type="ECO:0000313" key="3">
    <source>
        <dbReference type="Proteomes" id="UP000319557"/>
    </source>
</evidence>
<feature type="transmembrane region" description="Helical" evidence="1">
    <location>
        <begin position="491"/>
        <end position="510"/>
    </location>
</feature>
<feature type="transmembrane region" description="Helical" evidence="1">
    <location>
        <begin position="234"/>
        <end position="261"/>
    </location>
</feature>
<feature type="transmembrane region" description="Helical" evidence="1">
    <location>
        <begin position="138"/>
        <end position="158"/>
    </location>
</feature>
<feature type="transmembrane region" description="Helical" evidence="1">
    <location>
        <begin position="48"/>
        <end position="74"/>
    </location>
</feature>
<reference evidence="2 3" key="1">
    <citation type="submission" date="2019-02" db="EMBL/GenBank/DDBJ databases">
        <title>Deep-cultivation of Planctomycetes and their phenomic and genomic characterization uncovers novel biology.</title>
        <authorList>
            <person name="Wiegand S."/>
            <person name="Jogler M."/>
            <person name="Boedeker C."/>
            <person name="Pinto D."/>
            <person name="Vollmers J."/>
            <person name="Rivas-Marin E."/>
            <person name="Kohn T."/>
            <person name="Peeters S.H."/>
            <person name="Heuer A."/>
            <person name="Rast P."/>
            <person name="Oberbeckmann S."/>
            <person name="Bunk B."/>
            <person name="Jeske O."/>
            <person name="Meyerdierks A."/>
            <person name="Storesund J.E."/>
            <person name="Kallscheuer N."/>
            <person name="Luecker S."/>
            <person name="Lage O.M."/>
            <person name="Pohl T."/>
            <person name="Merkel B.J."/>
            <person name="Hornburger P."/>
            <person name="Mueller R.-W."/>
            <person name="Bruemmer F."/>
            <person name="Labrenz M."/>
            <person name="Spormann A.M."/>
            <person name="Op den Camp H."/>
            <person name="Overmann J."/>
            <person name="Amann R."/>
            <person name="Jetten M.S.M."/>
            <person name="Mascher T."/>
            <person name="Medema M.H."/>
            <person name="Devos D.P."/>
            <person name="Kaster A.-K."/>
            <person name="Ovreas L."/>
            <person name="Rohde M."/>
            <person name="Galperin M.Y."/>
            <person name="Jogler C."/>
        </authorList>
    </citation>
    <scope>NUCLEOTIDE SEQUENCE [LARGE SCALE GENOMIC DNA]</scope>
    <source>
        <strain evidence="2 3">EC9</strain>
    </source>
</reference>
<sequence>MSQEATQPTTAEAPLWIQRIDAFFDRAGDWCNPILVKEARQALKSRQFIWTFAVLLLGAWIWSFAGTLLMMPGIYYVPGGRAMLMGYYWVLAVPMMLVAPMAANRSLVAEREDGTYEVLSITTLSSYQIILGKLASSVLQLVIYFTALVPCVAFTYILRGIDLPSIALLIASTFLTSVFMVVVGLFLASISNTRSLQSLLMIGMLLLVLLAEYLHGAFAMTLMTSGIRSDDSELLVLLLAILTLYLGVSIFLIVASAAALSPVSENRSTRLRIMMLVLQAVAIFWALYLLMYSAELGVRFSRSMFYDFFPGRGTGIVILVLSAFYWIAMGGLMLGESETLSARVRRGLPKTFLGRVLLTWLNPGPGTGMVFAISSFAGIVAAIYALEASGVINRVANNQSIVPLGLTLLGYMMFFLGITHLLVSMVRGKGSVTPFVSLVATLLMMSLGCIIPYSIGLYVNNFRSFTWDETQITNWAWTLRQFANGAAAVSIPWMVLTMGLLAVAANLLYVGRDVMVRRVSTPQRVLDELAALNPLPESETSSDPLA</sequence>
<feature type="transmembrane region" description="Helical" evidence="1">
    <location>
        <begin position="199"/>
        <end position="222"/>
    </location>
</feature>
<keyword evidence="1" id="KW-0472">Membrane</keyword>
<protein>
    <submittedName>
        <fullName evidence="2">ABC-2 family transporter protein</fullName>
    </submittedName>
</protein>
<name>A0A517M3C2_9BACT</name>
<evidence type="ECO:0000256" key="1">
    <source>
        <dbReference type="SAM" id="Phobius"/>
    </source>
</evidence>
<feature type="transmembrane region" description="Helical" evidence="1">
    <location>
        <begin position="273"/>
        <end position="294"/>
    </location>
</feature>
<feature type="transmembrane region" description="Helical" evidence="1">
    <location>
        <begin position="435"/>
        <end position="455"/>
    </location>
</feature>
<feature type="transmembrane region" description="Helical" evidence="1">
    <location>
        <begin position="314"/>
        <end position="335"/>
    </location>
</feature>
<dbReference type="Proteomes" id="UP000319557">
    <property type="component" value="Chromosome"/>
</dbReference>
<feature type="transmembrane region" description="Helical" evidence="1">
    <location>
        <begin position="86"/>
        <end position="103"/>
    </location>
</feature>
<organism evidence="2 3">
    <name type="scientific">Rosistilla ulvae</name>
    <dbReference type="NCBI Taxonomy" id="1930277"/>
    <lineage>
        <taxon>Bacteria</taxon>
        <taxon>Pseudomonadati</taxon>
        <taxon>Planctomycetota</taxon>
        <taxon>Planctomycetia</taxon>
        <taxon>Pirellulales</taxon>
        <taxon>Pirellulaceae</taxon>
        <taxon>Rosistilla</taxon>
    </lineage>
</organism>
<dbReference type="OrthoDB" id="5524691at2"/>
<feature type="transmembrane region" description="Helical" evidence="1">
    <location>
        <begin position="356"/>
        <end position="386"/>
    </location>
</feature>
<dbReference type="AlphaFoldDB" id="A0A517M3C2"/>
<dbReference type="KEGG" id="ruv:EC9_35670"/>
<accession>A0A517M3C2</accession>
<keyword evidence="1" id="KW-1133">Transmembrane helix</keyword>
<keyword evidence="1" id="KW-0812">Transmembrane</keyword>
<dbReference type="EMBL" id="CP036261">
    <property type="protein sequence ID" value="QDS89368.1"/>
    <property type="molecule type" value="Genomic_DNA"/>
</dbReference>
<feature type="transmembrane region" description="Helical" evidence="1">
    <location>
        <begin position="164"/>
        <end position="187"/>
    </location>
</feature>